<proteinExistence type="predicted"/>
<evidence type="ECO:0000256" key="1">
    <source>
        <dbReference type="SAM" id="Coils"/>
    </source>
</evidence>
<evidence type="ECO:0000313" key="2">
    <source>
        <dbReference type="EMBL" id="RDU24241.1"/>
    </source>
</evidence>
<evidence type="ECO:0000313" key="3">
    <source>
        <dbReference type="Proteomes" id="UP000255036"/>
    </source>
</evidence>
<feature type="coiled-coil region" evidence="1">
    <location>
        <begin position="11"/>
        <end position="75"/>
    </location>
</feature>
<sequence length="249" mass="28541">MGLDDVIDKVKDKVEEVVEDVVENVNEVRENVADKIEETGEKISDAISENAKDKYDAYKNEYAQWESQMQNQSTEDIEKSAQENGYNLQYDTNGNIDWESTRAENYPPDNLKEDRDNAEKSAFNIENMSKNFAEWLRGGPNQTASSELVEIKDGIADTVSKLDHIIKDFDSKILSEINQFYTDLGANTGKWEGETQVKAIAIAELFKIYLDDIKYFYEALKTHIQMLEQDTESFYGNSSQVRNLNSLIR</sequence>
<name>A0A371AXG9_9FIRM</name>
<dbReference type="Proteomes" id="UP000255036">
    <property type="component" value="Unassembled WGS sequence"/>
</dbReference>
<comment type="caution">
    <text evidence="2">The sequence shown here is derived from an EMBL/GenBank/DDBJ whole genome shotgun (WGS) entry which is preliminary data.</text>
</comment>
<organism evidence="2 3">
    <name type="scientific">Anaerosacchariphilus polymeriproducens</name>
    <dbReference type="NCBI Taxonomy" id="1812858"/>
    <lineage>
        <taxon>Bacteria</taxon>
        <taxon>Bacillati</taxon>
        <taxon>Bacillota</taxon>
        <taxon>Clostridia</taxon>
        <taxon>Lachnospirales</taxon>
        <taxon>Lachnospiraceae</taxon>
        <taxon>Anaerosacchariphilus</taxon>
    </lineage>
</organism>
<dbReference type="Gene3D" id="6.10.140.1430">
    <property type="match status" value="1"/>
</dbReference>
<protein>
    <submittedName>
        <fullName evidence="2">Uncharacterized protein</fullName>
    </submittedName>
</protein>
<keyword evidence="3" id="KW-1185">Reference proteome</keyword>
<dbReference type="OrthoDB" id="9872192at2"/>
<accession>A0A371AXG9</accession>
<dbReference type="RefSeq" id="WP_115481265.1">
    <property type="nucleotide sequence ID" value="NZ_QRCT01000014.1"/>
</dbReference>
<keyword evidence="1" id="KW-0175">Coiled coil</keyword>
<reference evidence="2 3" key="1">
    <citation type="submission" date="2018-07" db="EMBL/GenBank/DDBJ databases">
        <title>Anaerosacharophilus polymeroproducens gen. nov. sp. nov., an anaerobic bacterium isolated from salt field.</title>
        <authorList>
            <person name="Kim W."/>
            <person name="Yang S.-H."/>
            <person name="Oh J."/>
            <person name="Lee J.-H."/>
            <person name="Kwon K.K."/>
        </authorList>
    </citation>
    <scope>NUCLEOTIDE SEQUENCE [LARGE SCALE GENOMIC DNA]</scope>
    <source>
        <strain evidence="2 3">MCWD5</strain>
    </source>
</reference>
<dbReference type="AlphaFoldDB" id="A0A371AXG9"/>
<dbReference type="EMBL" id="QRCT01000014">
    <property type="protein sequence ID" value="RDU24241.1"/>
    <property type="molecule type" value="Genomic_DNA"/>
</dbReference>
<gene>
    <name evidence="2" type="ORF">DWV06_05960</name>
</gene>